<reference evidence="1" key="1">
    <citation type="submission" date="2018-11" db="EMBL/GenBank/DDBJ databases">
        <title>The sequence and de novo assembly of Larimichthys crocea genome using PacBio and Hi-C technologies.</title>
        <authorList>
            <person name="Xu P."/>
            <person name="Chen B."/>
            <person name="Zhou Z."/>
            <person name="Ke Q."/>
            <person name="Wu Y."/>
            <person name="Bai H."/>
            <person name="Pu F."/>
        </authorList>
    </citation>
    <scope>NUCLEOTIDE SEQUENCE</scope>
    <source>
        <tissue evidence="1">Muscle</tissue>
    </source>
</reference>
<comment type="caution">
    <text evidence="1">The sequence shown here is derived from an EMBL/GenBank/DDBJ whole genome shotgun (WGS) entry which is preliminary data.</text>
</comment>
<protein>
    <submittedName>
        <fullName evidence="1">Uncharacterized protein</fullName>
    </submittedName>
</protein>
<keyword evidence="2" id="KW-1185">Reference proteome</keyword>
<evidence type="ECO:0000313" key="1">
    <source>
        <dbReference type="EMBL" id="TMS16214.1"/>
    </source>
</evidence>
<sequence>MLCLSWDLPAPNATNRKWLSQKLLLHAVVEQTRHQINQFQKGLKETGIWELLIHRRDVIPILFPRESEAQITPQMILDRIIWPSSITVFFENYEDEDGDEDEDSYDAIDVCRVCGYLKTFIENDYKCNSSTPLWTACSLNTLPGYINATPNKESNNTYLLQDAIGRRKQVWLLSEDSLLRRRGTVRWAELPQVLLPVQPGPHRPTCKPNPSKLAQKFGGADKCPRCGKSVYAAEKVIGAGSSWHKTGCFSCATCGKSLESTTVADRDGEIYCKGCYSKSFGPKGFGYGAGAGALAHTQ</sequence>
<accession>A0ACD3R9T0</accession>
<dbReference type="Proteomes" id="UP000793456">
    <property type="component" value="Chromosome VIII"/>
</dbReference>
<name>A0ACD3R9T0_LARCR</name>
<proteinExistence type="predicted"/>
<gene>
    <name evidence="1" type="ORF">E3U43_013507</name>
</gene>
<dbReference type="EMBL" id="CM011681">
    <property type="protein sequence ID" value="TMS16214.1"/>
    <property type="molecule type" value="Genomic_DNA"/>
</dbReference>
<evidence type="ECO:0000313" key="2">
    <source>
        <dbReference type="Proteomes" id="UP000793456"/>
    </source>
</evidence>
<organism evidence="1 2">
    <name type="scientific">Larimichthys crocea</name>
    <name type="common">Large yellow croaker</name>
    <name type="synonym">Pseudosciaena crocea</name>
    <dbReference type="NCBI Taxonomy" id="215358"/>
    <lineage>
        <taxon>Eukaryota</taxon>
        <taxon>Metazoa</taxon>
        <taxon>Chordata</taxon>
        <taxon>Craniata</taxon>
        <taxon>Vertebrata</taxon>
        <taxon>Euteleostomi</taxon>
        <taxon>Actinopterygii</taxon>
        <taxon>Neopterygii</taxon>
        <taxon>Teleostei</taxon>
        <taxon>Neoteleostei</taxon>
        <taxon>Acanthomorphata</taxon>
        <taxon>Eupercaria</taxon>
        <taxon>Sciaenidae</taxon>
        <taxon>Larimichthys</taxon>
    </lineage>
</organism>